<evidence type="ECO:0000256" key="3">
    <source>
        <dbReference type="ARBA" id="ARBA00023136"/>
    </source>
</evidence>
<evidence type="ECO:0000256" key="5">
    <source>
        <dbReference type="ARBA" id="ARBA00029447"/>
    </source>
</evidence>
<dbReference type="CDD" id="cd06225">
    <property type="entry name" value="HAMP"/>
    <property type="match status" value="1"/>
</dbReference>
<evidence type="ECO:0000313" key="10">
    <source>
        <dbReference type="EMBL" id="SYX84298.1"/>
    </source>
</evidence>
<evidence type="ECO:0000259" key="8">
    <source>
        <dbReference type="PROSITE" id="PS50111"/>
    </source>
</evidence>
<dbReference type="SMART" id="SM00304">
    <property type="entry name" value="HAMP"/>
    <property type="match status" value="1"/>
</dbReference>
<keyword evidence="3 7" id="KW-0472">Membrane</keyword>
<dbReference type="Proteomes" id="UP000304148">
    <property type="component" value="Chromosome"/>
</dbReference>
<dbReference type="PRINTS" id="PR00260">
    <property type="entry name" value="CHEMTRNSDUCR"/>
</dbReference>
<feature type="transmembrane region" description="Helical" evidence="7">
    <location>
        <begin position="6"/>
        <end position="26"/>
    </location>
</feature>
<dbReference type="GO" id="GO:0007165">
    <property type="term" value="P:signal transduction"/>
    <property type="evidence" value="ECO:0007669"/>
    <property type="project" value="UniProtKB-KW"/>
</dbReference>
<evidence type="ECO:0000256" key="4">
    <source>
        <dbReference type="ARBA" id="ARBA00023224"/>
    </source>
</evidence>
<dbReference type="AlphaFoldDB" id="A0A383RBF8"/>
<dbReference type="EMBL" id="LS992241">
    <property type="protein sequence ID" value="SYX84298.1"/>
    <property type="molecule type" value="Genomic_DNA"/>
</dbReference>
<dbReference type="PROSITE" id="PS50111">
    <property type="entry name" value="CHEMOTAXIS_TRANSDUC_2"/>
    <property type="match status" value="1"/>
</dbReference>
<dbReference type="PANTHER" id="PTHR32089">
    <property type="entry name" value="METHYL-ACCEPTING CHEMOTAXIS PROTEIN MCPB"/>
    <property type="match status" value="1"/>
</dbReference>
<reference evidence="11" key="1">
    <citation type="submission" date="2018-08" db="EMBL/GenBank/DDBJ databases">
        <authorList>
            <person name="Chevrot R."/>
        </authorList>
    </citation>
    <scope>NUCLEOTIDE SEQUENCE [LARGE SCALE GENOMIC DNA]</scope>
</reference>
<protein>
    <submittedName>
        <fullName evidence="10">Chemotaxis protein</fullName>
    </submittedName>
</protein>
<dbReference type="InterPro" id="IPR004090">
    <property type="entry name" value="Chemotax_Me-accpt_rcpt"/>
</dbReference>
<dbReference type="PANTHER" id="PTHR32089:SF112">
    <property type="entry name" value="LYSOZYME-LIKE PROTEIN-RELATED"/>
    <property type="match status" value="1"/>
</dbReference>
<dbReference type="PROSITE" id="PS50885">
    <property type="entry name" value="HAMP"/>
    <property type="match status" value="1"/>
</dbReference>
<dbReference type="Gene3D" id="1.10.287.950">
    <property type="entry name" value="Methyl-accepting chemotaxis protein"/>
    <property type="match status" value="1"/>
</dbReference>
<evidence type="ECO:0000256" key="6">
    <source>
        <dbReference type="PROSITE-ProRule" id="PRU00284"/>
    </source>
</evidence>
<keyword evidence="7" id="KW-0812">Transmembrane</keyword>
<accession>A0A383RBF8</accession>
<comment type="similarity">
    <text evidence="5">Belongs to the methyl-accepting chemotaxis (MCP) protein family.</text>
</comment>
<evidence type="ECO:0000259" key="9">
    <source>
        <dbReference type="PROSITE" id="PS50885"/>
    </source>
</evidence>
<proteinExistence type="inferred from homology"/>
<dbReference type="Gene3D" id="6.10.340.10">
    <property type="match status" value="1"/>
</dbReference>
<feature type="domain" description="HAMP" evidence="9">
    <location>
        <begin position="224"/>
        <end position="276"/>
    </location>
</feature>
<dbReference type="GO" id="GO:0005886">
    <property type="term" value="C:plasma membrane"/>
    <property type="evidence" value="ECO:0007669"/>
    <property type="project" value="UniProtKB-SubCell"/>
</dbReference>
<evidence type="ECO:0000256" key="2">
    <source>
        <dbReference type="ARBA" id="ARBA00022475"/>
    </source>
</evidence>
<keyword evidence="7" id="KW-1133">Transmembrane helix</keyword>
<comment type="subcellular location">
    <subcellularLocation>
        <location evidence="1">Cell membrane</location>
    </subcellularLocation>
</comment>
<dbReference type="GO" id="GO:0006935">
    <property type="term" value="P:chemotaxis"/>
    <property type="evidence" value="ECO:0007669"/>
    <property type="project" value="InterPro"/>
</dbReference>
<dbReference type="SMART" id="SM00283">
    <property type="entry name" value="MA"/>
    <property type="match status" value="1"/>
</dbReference>
<evidence type="ECO:0000256" key="1">
    <source>
        <dbReference type="ARBA" id="ARBA00004236"/>
    </source>
</evidence>
<keyword evidence="2" id="KW-1003">Cell membrane</keyword>
<feature type="transmembrane region" description="Helical" evidence="7">
    <location>
        <begin position="200"/>
        <end position="223"/>
    </location>
</feature>
<organism evidence="10 11">
    <name type="scientific">Paenibacillus alvei</name>
    <name type="common">Bacillus alvei</name>
    <dbReference type="NCBI Taxonomy" id="44250"/>
    <lineage>
        <taxon>Bacteria</taxon>
        <taxon>Bacillati</taxon>
        <taxon>Bacillota</taxon>
        <taxon>Bacilli</taxon>
        <taxon>Bacillales</taxon>
        <taxon>Paenibacillaceae</taxon>
        <taxon>Paenibacillus</taxon>
    </lineage>
</organism>
<dbReference type="Pfam" id="PF00672">
    <property type="entry name" value="HAMP"/>
    <property type="match status" value="1"/>
</dbReference>
<evidence type="ECO:0000256" key="7">
    <source>
        <dbReference type="SAM" id="Phobius"/>
    </source>
</evidence>
<dbReference type="RefSeq" id="WP_138186250.1">
    <property type="nucleotide sequence ID" value="NZ_LS992241.1"/>
</dbReference>
<dbReference type="GO" id="GO:0004888">
    <property type="term" value="F:transmembrane signaling receptor activity"/>
    <property type="evidence" value="ECO:0007669"/>
    <property type="project" value="InterPro"/>
</dbReference>
<dbReference type="InterPro" id="IPR003660">
    <property type="entry name" value="HAMP_dom"/>
</dbReference>
<evidence type="ECO:0000313" key="11">
    <source>
        <dbReference type="Proteomes" id="UP000304148"/>
    </source>
</evidence>
<dbReference type="InterPro" id="IPR004089">
    <property type="entry name" value="MCPsignal_dom"/>
</dbReference>
<dbReference type="Pfam" id="PF00015">
    <property type="entry name" value="MCPsignal"/>
    <property type="match status" value="1"/>
</dbReference>
<name>A0A383RBF8_PAEAL</name>
<feature type="domain" description="Methyl-accepting transducer" evidence="8">
    <location>
        <begin position="295"/>
        <end position="531"/>
    </location>
</feature>
<dbReference type="SUPFAM" id="SSF58104">
    <property type="entry name" value="Methyl-accepting chemotaxis protein (MCP) signaling domain"/>
    <property type="match status" value="1"/>
</dbReference>
<gene>
    <name evidence="10" type="ORF">PBLR_12720</name>
</gene>
<keyword evidence="4 6" id="KW-0807">Transducer</keyword>
<dbReference type="CDD" id="cd11386">
    <property type="entry name" value="MCP_signal"/>
    <property type="match status" value="1"/>
</dbReference>
<sequence length="581" mass="63600">MKNKGLVMKSIIVVTILLMIMSIVFISSSYMMERRIYNDELLSLHTTLTKQIEIESEGIAGAANKLKSMEASQFAKDENIVWIRENLDSMVRDNFISNTYLLAPGFTERDGKSYLKVLQGSRSFVELGNAPGSDYEIKPELVDAIHEMERTGVGFSDIYEDLDGEWITVLKPIYNDRNQTIAVFAVDFNNQKIEDDLNSMLWEVVGFGSAIGVVFIIVIAFLIRRLVKPLTELSVLSTRVAAGDLTVSIPVRSKDEIGVLSDSFNTMIAQIKHLVTDVKTTADQVAESSQQLTVIAKQTSQSSYEISGSIQEVAAGSDTQMQGAEESKAAMEEIAIGIQRIAESSSAVSELSMDATESVEQGNQVVQLTVNQMAQIRNSVSRSEAITQSLLNQSEKIEHIVSIIGNVAMQTNLLALNASIEAARAGEHGRGFGVVAQEVRKLAEQTKDSTEQIAEMLNTVIAFTKELAEAMGENTEQAEQGTLIVQEAGEHFSKIWTSVQQVTEQIQEVSAAAEEMSAGSEEVAATLDNLASIAKDSSLNTQSVAASTEEQLAIVEEISDTATLLNRKMQDLQEELRKFTI</sequence>